<dbReference type="InterPro" id="IPR017467">
    <property type="entry name" value="CHP03016_PEP-CTERM"/>
</dbReference>
<evidence type="ECO:0000313" key="2">
    <source>
        <dbReference type="Proteomes" id="UP001524569"/>
    </source>
</evidence>
<proteinExistence type="predicted"/>
<name>A0ABT1UE66_9GAMM</name>
<comment type="caution">
    <text evidence="1">The sequence shown here is derived from an EMBL/GenBank/DDBJ whole genome shotgun (WGS) entry which is preliminary data.</text>
</comment>
<dbReference type="Proteomes" id="UP001524569">
    <property type="component" value="Unassembled WGS sequence"/>
</dbReference>
<protein>
    <submittedName>
        <fullName evidence="1">TIGR03016 family PEP-CTERM system-associated outer membrane protein</fullName>
    </submittedName>
</protein>
<organism evidence="1 2">
    <name type="scientific">Methylomonas aurea</name>
    <dbReference type="NCBI Taxonomy" id="2952224"/>
    <lineage>
        <taxon>Bacteria</taxon>
        <taxon>Pseudomonadati</taxon>
        <taxon>Pseudomonadota</taxon>
        <taxon>Gammaproteobacteria</taxon>
        <taxon>Methylococcales</taxon>
        <taxon>Methylococcaceae</taxon>
        <taxon>Methylomonas</taxon>
    </lineage>
</organism>
<gene>
    <name evidence="1" type="ORF">NP603_04250</name>
</gene>
<accession>A0ABT1UE66</accession>
<sequence>MVIITVMVNMGIFDFPYSRLRAAYGGRVFAGFLVCFCHSGGSYGIEWRLNPSLSASETFTDNINLSNVDKKSGFVTEVAPGLAINGSSPWSNFNLNYRLQSLHNAGGRDELDFNHQLNMNSLYQAVRNTLFLQTTSSISQQNISNAFVAADNISGAGGRVENQNFSISPYWTPRFGQFGNGLFKVGYSRSSFDNTGGSQVANVVPDNFVTDSDTITRQARLSSGSFFSSMNWALNYSSTEQTRGTGQDVRFEQYQGDMRYFLNRKFSVFGQAGFENNDYQTTQNSIRNGFFYTLGGRWNPSRWYSLEVGLGNNKHATLQFNPSSNLSSTITYRNKDIGLNTGDSWDANLRYQFKQANIGFNYNQETTTTQQLLTEQGYFIRDASGNLSQVINTQDLIAQGFLMVDPSDPTGARLIPGPNFNNSRLVSNPFDLVNDVIIRRRGALSFGYQTGKSTYSASIYNERRSYELRAGEDMSYGISGGWQWQVEPRLDFYLRPSWQHNEGQLADNTRYDVALGLTRAIPINLGRPLLMNTRVELRHINQSSNTSTFDYTENRATANFNVRF</sequence>
<dbReference type="SUPFAM" id="SSF56935">
    <property type="entry name" value="Porins"/>
    <property type="match status" value="1"/>
</dbReference>
<evidence type="ECO:0000313" key="1">
    <source>
        <dbReference type="EMBL" id="MCQ8180311.1"/>
    </source>
</evidence>
<dbReference type="EMBL" id="JANIBM010000003">
    <property type="protein sequence ID" value="MCQ8180311.1"/>
    <property type="molecule type" value="Genomic_DNA"/>
</dbReference>
<reference evidence="1 2" key="1">
    <citation type="submission" date="2022-07" db="EMBL/GenBank/DDBJ databases">
        <title>Methylomonas rivi sp. nov., Methylomonas rosea sp. nov., Methylomonas aureus sp. nov. and Methylomonas subterranea sp. nov., four novel methanotrophs isolated from a freshwater creek and the deep terrestrial subsurface.</title>
        <authorList>
            <person name="Abin C."/>
            <person name="Sankaranarayanan K."/>
            <person name="Garner C."/>
            <person name="Sindelar R."/>
            <person name="Kotary K."/>
            <person name="Garner R."/>
            <person name="Barclay S."/>
            <person name="Lawson P."/>
            <person name="Krumholz L."/>
        </authorList>
    </citation>
    <scope>NUCLEOTIDE SEQUENCE [LARGE SCALE GENOMIC DNA]</scope>
    <source>
        <strain evidence="1 2">SURF-1</strain>
    </source>
</reference>
<dbReference type="RefSeq" id="WP_256609686.1">
    <property type="nucleotide sequence ID" value="NZ_JANIBM010000003.1"/>
</dbReference>
<keyword evidence="2" id="KW-1185">Reference proteome</keyword>
<dbReference type="NCBIfam" id="TIGR03016">
    <property type="entry name" value="pepcterm_hypo_1"/>
    <property type="match status" value="1"/>
</dbReference>